<sequence length="536" mass="59825">MVGVAVFLFVGLFFFTIWMQHRLERMVAAQSKGVYRLHLHGLETSPFLGSLSVDSLILKPDHERWQQLSKQGQKVPRTLLELRTGTINLRKLSYTRAFLKQEVRLDELVVQQPTLLLSVMQADTTPAHQPLHETAEGFLQGLAIGKINVRQANLYYRDGTAPDTLFSLRSFQLAVDDFRLDSASFLAKGRAYYGKKYKLAGANAHVLFPDEFYKLSTDSINVDTQAGELLLQSIKIVPLAEPAAMARAKGEAVTHQEAEAAQVWLKGIDFGEHSRHNTVRVKYALLQSPTLTAFKDKQNFQDKGRKKLPHELVQSIKTPFLIDSLELKSGYIRYAELVPEAAERGHITFHHLNAGFSNISNIKGQVTREKPTIVKASTKVMDRALLEVTIRLPLLDENGFHTLEGTIGETNLQMLNPILMPTGFVRVESGHVTRGKFRVELNKAQANGSMHLHYNNLKLDLLTKGTGGEQSFGKKVLSKVADKVAIKDSNPSKGEKPRQGTITVTRDPGKSVFSYWKDCLSSGFMSSMGLEGMAEQ</sequence>
<accession>A0A1Q5PGW7</accession>
<evidence type="ECO:0000313" key="2">
    <source>
        <dbReference type="Proteomes" id="UP000186551"/>
    </source>
</evidence>
<dbReference type="AlphaFoldDB" id="A0A1Q5PGW7"/>
<comment type="caution">
    <text evidence="1">The sequence shown here is derived from an EMBL/GenBank/DDBJ whole genome shotgun (WGS) entry which is preliminary data.</text>
</comment>
<evidence type="ECO:0000313" key="1">
    <source>
        <dbReference type="EMBL" id="OKL41421.1"/>
    </source>
</evidence>
<reference evidence="1 2" key="1">
    <citation type="submission" date="2016-03" db="EMBL/GenBank/DDBJ databases">
        <title>Genome sequence of Pontibacter sp. nov., of the family cytophagaceae, isolated from marine sediment of the Yellow Sea, China.</title>
        <authorList>
            <person name="Zhang G."/>
            <person name="Zhang R."/>
        </authorList>
    </citation>
    <scope>NUCLEOTIDE SEQUENCE [LARGE SCALE GENOMIC DNA]</scope>
    <source>
        <strain evidence="1 2">S10-8</strain>
    </source>
</reference>
<evidence type="ECO:0008006" key="3">
    <source>
        <dbReference type="Google" id="ProtNLM"/>
    </source>
</evidence>
<proteinExistence type="predicted"/>
<name>A0A1Q5PGW7_9BACT</name>
<gene>
    <name evidence="1" type="ORF">A3841_10200</name>
</gene>
<protein>
    <recommendedName>
        <fullName evidence="3">DUF748 domain-containing protein</fullName>
    </recommendedName>
</protein>
<dbReference type="EMBL" id="LVWA01000003">
    <property type="protein sequence ID" value="OKL41421.1"/>
    <property type="molecule type" value="Genomic_DNA"/>
</dbReference>
<dbReference type="Proteomes" id="UP000186551">
    <property type="component" value="Unassembled WGS sequence"/>
</dbReference>
<organism evidence="1 2">
    <name type="scientific">Pontibacter flavimaris</name>
    <dbReference type="NCBI Taxonomy" id="1797110"/>
    <lineage>
        <taxon>Bacteria</taxon>
        <taxon>Pseudomonadati</taxon>
        <taxon>Bacteroidota</taxon>
        <taxon>Cytophagia</taxon>
        <taxon>Cytophagales</taxon>
        <taxon>Hymenobacteraceae</taxon>
        <taxon>Pontibacter</taxon>
    </lineage>
</organism>
<dbReference type="STRING" id="1797110.A3841_10200"/>
<keyword evidence="2" id="KW-1185">Reference proteome</keyword>